<dbReference type="PANTHER" id="PTHR15503:SF45">
    <property type="entry name" value="RNA-DIRECTED DNA POLYMERASE HOMOLOG"/>
    <property type="match status" value="1"/>
</dbReference>
<accession>A0ABQ4WWF5</accession>
<dbReference type="SUPFAM" id="SSF56672">
    <property type="entry name" value="DNA/RNA polymerases"/>
    <property type="match status" value="1"/>
</dbReference>
<reference evidence="1" key="2">
    <citation type="submission" date="2022-01" db="EMBL/GenBank/DDBJ databases">
        <authorList>
            <person name="Yamashiro T."/>
            <person name="Shiraishi A."/>
            <person name="Satake H."/>
            <person name="Nakayama K."/>
        </authorList>
    </citation>
    <scope>NUCLEOTIDE SEQUENCE</scope>
</reference>
<name>A0ABQ4WWF5_9ASTR</name>
<proteinExistence type="predicted"/>
<evidence type="ECO:0008006" key="3">
    <source>
        <dbReference type="Google" id="ProtNLM"/>
    </source>
</evidence>
<organism evidence="1 2">
    <name type="scientific">Tanacetum coccineum</name>
    <dbReference type="NCBI Taxonomy" id="301880"/>
    <lineage>
        <taxon>Eukaryota</taxon>
        <taxon>Viridiplantae</taxon>
        <taxon>Streptophyta</taxon>
        <taxon>Embryophyta</taxon>
        <taxon>Tracheophyta</taxon>
        <taxon>Spermatophyta</taxon>
        <taxon>Magnoliopsida</taxon>
        <taxon>eudicotyledons</taxon>
        <taxon>Gunneridae</taxon>
        <taxon>Pentapetalae</taxon>
        <taxon>asterids</taxon>
        <taxon>campanulids</taxon>
        <taxon>Asterales</taxon>
        <taxon>Asteraceae</taxon>
        <taxon>Asteroideae</taxon>
        <taxon>Anthemideae</taxon>
        <taxon>Anthemidinae</taxon>
        <taxon>Tanacetum</taxon>
    </lineage>
</organism>
<protein>
    <recommendedName>
        <fullName evidence="3">Reverse transcriptase domain-containing protein</fullName>
    </recommendedName>
</protein>
<sequence length="127" mass="14330">MPVELVFFDVIIGMDVVKEDVTPRSSRDMPNDAVLLVQISAKKEEGKVKRKQIKDDQRLRYFPRSISLRTSTMSPSTRPVEFQIDLIPGAAPVARAPYRLAPSKMKELSEQLQELSDKGFIRPSSSP</sequence>
<keyword evidence="2" id="KW-1185">Reference proteome</keyword>
<evidence type="ECO:0000313" key="1">
    <source>
        <dbReference type="EMBL" id="GJS57244.1"/>
    </source>
</evidence>
<gene>
    <name evidence="1" type="ORF">Tco_0652028</name>
</gene>
<dbReference type="Gene3D" id="3.10.10.10">
    <property type="entry name" value="HIV Type 1 Reverse Transcriptase, subunit A, domain 1"/>
    <property type="match status" value="1"/>
</dbReference>
<comment type="caution">
    <text evidence="1">The sequence shown here is derived from an EMBL/GenBank/DDBJ whole genome shotgun (WGS) entry which is preliminary data.</text>
</comment>
<dbReference type="PANTHER" id="PTHR15503">
    <property type="entry name" value="LDOC1 RELATED"/>
    <property type="match status" value="1"/>
</dbReference>
<dbReference type="InterPro" id="IPR032567">
    <property type="entry name" value="RTL1-rel"/>
</dbReference>
<dbReference type="Proteomes" id="UP001151760">
    <property type="component" value="Unassembled WGS sequence"/>
</dbReference>
<reference evidence="1" key="1">
    <citation type="journal article" date="2022" name="Int. J. Mol. Sci.">
        <title>Draft Genome of Tanacetum Coccineum: Genomic Comparison of Closely Related Tanacetum-Family Plants.</title>
        <authorList>
            <person name="Yamashiro T."/>
            <person name="Shiraishi A."/>
            <person name="Nakayama K."/>
            <person name="Satake H."/>
        </authorList>
    </citation>
    <scope>NUCLEOTIDE SEQUENCE</scope>
</reference>
<dbReference type="InterPro" id="IPR043502">
    <property type="entry name" value="DNA/RNA_pol_sf"/>
</dbReference>
<dbReference type="EMBL" id="BQNB010008992">
    <property type="protein sequence ID" value="GJS57244.1"/>
    <property type="molecule type" value="Genomic_DNA"/>
</dbReference>
<evidence type="ECO:0000313" key="2">
    <source>
        <dbReference type="Proteomes" id="UP001151760"/>
    </source>
</evidence>